<evidence type="ECO:0000259" key="5">
    <source>
        <dbReference type="PROSITE" id="PS50023"/>
    </source>
</evidence>
<dbReference type="PANTHER" id="PTHR24210">
    <property type="entry name" value="LIM DOMAIN-CONTAINING PROTEIN"/>
    <property type="match status" value="1"/>
</dbReference>
<feature type="domain" description="LIM zinc-binding" evidence="5">
    <location>
        <begin position="66"/>
        <end position="125"/>
    </location>
</feature>
<dbReference type="InterPro" id="IPR017351">
    <property type="entry name" value="PINCH-1-4-like"/>
</dbReference>
<dbReference type="SUPFAM" id="SSF57716">
    <property type="entry name" value="Glucocorticoid receptor-like (DNA-binding domain)"/>
    <property type="match status" value="4"/>
</dbReference>
<dbReference type="VEuPathDB" id="AmoebaDB:KM1_035380"/>
<dbReference type="PROSITE" id="PS50023">
    <property type="entry name" value="LIM_DOMAIN_2"/>
    <property type="match status" value="3"/>
</dbReference>
<evidence type="ECO:0000256" key="3">
    <source>
        <dbReference type="ARBA" id="ARBA00023038"/>
    </source>
</evidence>
<keyword evidence="3 4" id="KW-0440">LIM domain</keyword>
<accession>A0A5K1VSB9</accession>
<gene>
    <name evidence="6" type="ORF">CL6EHI_050720</name>
</gene>
<dbReference type="CDD" id="cd08368">
    <property type="entry name" value="LIM"/>
    <property type="match status" value="1"/>
</dbReference>
<dbReference type="VEuPathDB" id="AmoebaDB:EHI8A_106530"/>
<comment type="caution">
    <text evidence="6">The sequence shown here is derived from an EMBL/GenBank/DDBJ whole genome shotgun (WGS) entry which is preliminary data.</text>
</comment>
<protein>
    <submittedName>
        <fullName evidence="6">Paxillin putative</fullName>
    </submittedName>
</protein>
<dbReference type="VEuPathDB" id="AmoebaDB:EHI_050720"/>
<dbReference type="Pfam" id="PF00412">
    <property type="entry name" value="LIM"/>
    <property type="match status" value="4"/>
</dbReference>
<dbReference type="InterPro" id="IPR001781">
    <property type="entry name" value="Znf_LIM"/>
</dbReference>
<evidence type="ECO:0000256" key="4">
    <source>
        <dbReference type="PROSITE-ProRule" id="PRU00125"/>
    </source>
</evidence>
<proteinExistence type="predicted"/>
<feature type="domain" description="LIM zinc-binding" evidence="5">
    <location>
        <begin position="183"/>
        <end position="245"/>
    </location>
</feature>
<dbReference type="AlphaFoldDB" id="A0A5K1VSB9"/>
<sequence>MSIICFKCKQPIEEGQVINACGKTYHPSHFTCKGCGELLNNSEYQEIRKQPYCIGCATAMGMCRIQKCFRCGKDIYGQVIDIKGKKYHPDCFICDKCGIPFNGNKSYEKDGKIYCQSCYVSSEGLLCYVCGNIIEGKYKRVGDKKFHEGCFVCSVCGIPLNENFYCNNNTLYCNEHKFKLMGYKCGFCGEMIDRTDSNSIIACGRKWHADHFRCAECHNPLYETTARSYLDKVYCPICYDGIVVTHTINYK</sequence>
<evidence type="ECO:0000313" key="6">
    <source>
        <dbReference type="EMBL" id="GAT92001.1"/>
    </source>
</evidence>
<dbReference type="EMBL" id="BDEQ01000001">
    <property type="protein sequence ID" value="GAT92001.1"/>
    <property type="molecule type" value="Genomic_DNA"/>
</dbReference>
<keyword evidence="2 4" id="KW-0862">Zinc</keyword>
<dbReference type="SMART" id="SM00132">
    <property type="entry name" value="LIM"/>
    <property type="match status" value="4"/>
</dbReference>
<dbReference type="Proteomes" id="UP000078387">
    <property type="component" value="Unassembled WGS sequence"/>
</dbReference>
<keyword evidence="1 4" id="KW-0479">Metal-binding</keyword>
<evidence type="ECO:0000256" key="1">
    <source>
        <dbReference type="ARBA" id="ARBA00022723"/>
    </source>
</evidence>
<dbReference type="OMA" id="VCAGPCK"/>
<dbReference type="PROSITE" id="PS00478">
    <property type="entry name" value="LIM_DOMAIN_1"/>
    <property type="match status" value="4"/>
</dbReference>
<name>A0A5K1VSB9_ENTHI</name>
<dbReference type="PANTHER" id="PTHR24210:SF0">
    <property type="entry name" value="LIM DOMAIN-CONTAINING PROTEIN"/>
    <property type="match status" value="1"/>
</dbReference>
<evidence type="ECO:0000313" key="7">
    <source>
        <dbReference type="Proteomes" id="UP000078387"/>
    </source>
</evidence>
<dbReference type="VEuPathDB" id="AmoebaDB:EHI5A_029350"/>
<evidence type="ECO:0000256" key="2">
    <source>
        <dbReference type="ARBA" id="ARBA00022833"/>
    </source>
</evidence>
<organism evidence="6 7">
    <name type="scientific">Entamoeba histolytica</name>
    <dbReference type="NCBI Taxonomy" id="5759"/>
    <lineage>
        <taxon>Eukaryota</taxon>
        <taxon>Amoebozoa</taxon>
        <taxon>Evosea</taxon>
        <taxon>Archamoebae</taxon>
        <taxon>Mastigamoebida</taxon>
        <taxon>Entamoebidae</taxon>
        <taxon>Entamoeba</taxon>
    </lineage>
</organism>
<dbReference type="GO" id="GO:0046872">
    <property type="term" value="F:metal ion binding"/>
    <property type="evidence" value="ECO:0007669"/>
    <property type="project" value="UniProtKB-KW"/>
</dbReference>
<dbReference type="VEuPathDB" id="AmoebaDB:EHI7A_015850"/>
<dbReference type="Gene3D" id="2.10.110.10">
    <property type="entry name" value="Cysteine Rich Protein"/>
    <property type="match status" value="4"/>
</dbReference>
<feature type="domain" description="LIM zinc-binding" evidence="5">
    <location>
        <begin position="3"/>
        <end position="63"/>
    </location>
</feature>
<reference evidence="6 7" key="1">
    <citation type="submission" date="2016-05" db="EMBL/GenBank/DDBJ databases">
        <title>First whole genome sequencing of Entamoeba histolytica HM1:IMSS-clone-6.</title>
        <authorList>
            <person name="Mukherjee Avik.K."/>
            <person name="Izumyama S."/>
            <person name="Nakada-Tsukui K."/>
            <person name="Nozaki T."/>
        </authorList>
    </citation>
    <scope>NUCLEOTIDE SEQUENCE [LARGE SCALE GENOMIC DNA]</scope>
    <source>
        <strain evidence="6 7">HM1:IMSS clone 6</strain>
    </source>
</reference>